<dbReference type="OrthoDB" id="6077919at2759"/>
<sequence>MSNVLCFVCYGAVHSDISDGTRAKYRDFVGISLCPESQLCYICCHILNKMCIFKSLCLKRSTDYPIFSEKDILRLHITEVKTQTICDDECCEQLKVDIKNYNDNYDENLCGNNKDIGSDEDINGYGTDDDNNGDINYYEYNISDAYHGNEDGKQNGGHTEVGLKEDVVLEDTLNNDVNENDRNDSNDGNDDNDDRNHDVINKDDVNVSDVKKMRKNRLKKSKRRGLMKITLTVEEQRAELEAKRKEKKYTEAEFKCYNCAIGFLFKDTYQAHMMRHEESNGQYSCPICTLRVSSLTLLRVHASRHAERSVCVRCGVRVPGRHHVCKHTRTRSLPCHMCARLFTDASGLQQHLKRVHTSKTSGRLHTCTVCGETYNTQAALRTHMIKHIKRKFPCELCPSVYSSPYTLNQHMKTHNQVSETYYCETCNVSFTSRKGLMAHRRNTLKHQQTLFECPICGRVCPNQRALASHIQAVHSSSKEYSCSMCSSSYTSRKSLVRHVGTHRNSTGGPLAVCHLCGNCFKVGHYGLYVWSVLFESYFMCDNDLEGPTQAERRDNNASHETPGPSGKPDQKLPHMYK</sequence>
<feature type="region of interest" description="Disordered" evidence="9">
    <location>
        <begin position="548"/>
        <end position="577"/>
    </location>
</feature>
<evidence type="ECO:0000256" key="1">
    <source>
        <dbReference type="ARBA" id="ARBA00004123"/>
    </source>
</evidence>
<dbReference type="Pfam" id="PF12874">
    <property type="entry name" value="zf-met"/>
    <property type="match status" value="1"/>
</dbReference>
<dbReference type="GO" id="GO:0005634">
    <property type="term" value="C:nucleus"/>
    <property type="evidence" value="ECO:0007669"/>
    <property type="project" value="UniProtKB-SubCell"/>
</dbReference>
<keyword evidence="2" id="KW-0479">Metal-binding</keyword>
<reference evidence="10 11" key="1">
    <citation type="journal article" date="2011" name="Cell">
        <title>The monarch butterfly genome yields insights into long-distance migration.</title>
        <authorList>
            <person name="Zhan S."/>
            <person name="Merlin C."/>
            <person name="Boore J.L."/>
            <person name="Reppert S.M."/>
        </authorList>
    </citation>
    <scope>NUCLEOTIDE SEQUENCE [LARGE SCALE GENOMIC DNA]</scope>
    <source>
        <strain evidence="10">F-2</strain>
    </source>
</reference>
<dbReference type="Pfam" id="PF00096">
    <property type="entry name" value="zf-C2H2"/>
    <property type="match status" value="1"/>
</dbReference>
<evidence type="ECO:0000256" key="7">
    <source>
        <dbReference type="ARBA" id="ARBA00023242"/>
    </source>
</evidence>
<dbReference type="GO" id="GO:0008270">
    <property type="term" value="F:zinc ion binding"/>
    <property type="evidence" value="ECO:0007669"/>
    <property type="project" value="UniProtKB-KW"/>
</dbReference>
<accession>A0A212FC38</accession>
<dbReference type="InterPro" id="IPR050589">
    <property type="entry name" value="Ikaros_C2H2-ZF"/>
</dbReference>
<keyword evidence="7" id="KW-0539">Nucleus</keyword>
<dbReference type="PROSITE" id="PS50157">
    <property type="entry name" value="ZINC_FINGER_C2H2_2"/>
    <property type="match status" value="6"/>
</dbReference>
<evidence type="ECO:0000256" key="6">
    <source>
        <dbReference type="ARBA" id="ARBA00023125"/>
    </source>
</evidence>
<comment type="caution">
    <text evidence="10">The sequence shown here is derived from an EMBL/GenBank/DDBJ whole genome shotgun (WGS) entry which is preliminary data.</text>
</comment>
<keyword evidence="8" id="KW-0175">Coiled coil</keyword>
<dbReference type="GO" id="GO:0006357">
    <property type="term" value="P:regulation of transcription by RNA polymerase II"/>
    <property type="evidence" value="ECO:0007669"/>
    <property type="project" value="TreeGrafter"/>
</dbReference>
<evidence type="ECO:0000313" key="10">
    <source>
        <dbReference type="EMBL" id="OWR51306.1"/>
    </source>
</evidence>
<dbReference type="EMBL" id="AGBW02009230">
    <property type="protein sequence ID" value="OWR51306.1"/>
    <property type="molecule type" value="Genomic_DNA"/>
</dbReference>
<evidence type="ECO:0000256" key="5">
    <source>
        <dbReference type="ARBA" id="ARBA00022833"/>
    </source>
</evidence>
<feature type="compositionally biased region" description="Basic and acidic residues" evidence="9">
    <location>
        <begin position="568"/>
        <end position="577"/>
    </location>
</feature>
<dbReference type="Proteomes" id="UP000007151">
    <property type="component" value="Unassembled WGS sequence"/>
</dbReference>
<feature type="coiled-coil region" evidence="8">
    <location>
        <begin position="226"/>
        <end position="255"/>
    </location>
</feature>
<dbReference type="Pfam" id="PF13912">
    <property type="entry name" value="zf-C2H2_6"/>
    <property type="match status" value="1"/>
</dbReference>
<dbReference type="eggNOG" id="KOG1721">
    <property type="taxonomic scope" value="Eukaryota"/>
</dbReference>
<keyword evidence="4" id="KW-0863">Zinc-finger</keyword>
<feature type="region of interest" description="Disordered" evidence="9">
    <location>
        <begin position="173"/>
        <end position="205"/>
    </location>
</feature>
<evidence type="ECO:0000256" key="2">
    <source>
        <dbReference type="ARBA" id="ARBA00022723"/>
    </source>
</evidence>
<organism evidence="10 11">
    <name type="scientific">Danaus plexippus plexippus</name>
    <dbReference type="NCBI Taxonomy" id="278856"/>
    <lineage>
        <taxon>Eukaryota</taxon>
        <taxon>Metazoa</taxon>
        <taxon>Ecdysozoa</taxon>
        <taxon>Arthropoda</taxon>
        <taxon>Hexapoda</taxon>
        <taxon>Insecta</taxon>
        <taxon>Pterygota</taxon>
        <taxon>Neoptera</taxon>
        <taxon>Endopterygota</taxon>
        <taxon>Lepidoptera</taxon>
        <taxon>Glossata</taxon>
        <taxon>Ditrysia</taxon>
        <taxon>Papilionoidea</taxon>
        <taxon>Nymphalidae</taxon>
        <taxon>Danainae</taxon>
        <taxon>Danaini</taxon>
        <taxon>Danaina</taxon>
        <taxon>Danaus</taxon>
        <taxon>Danaus</taxon>
    </lineage>
</organism>
<dbReference type="Gene3D" id="3.30.160.60">
    <property type="entry name" value="Classic Zinc Finger"/>
    <property type="match status" value="4"/>
</dbReference>
<dbReference type="KEGG" id="dpl:KGM_210641"/>
<comment type="subcellular location">
    <subcellularLocation>
        <location evidence="1">Nucleus</location>
    </subcellularLocation>
</comment>
<evidence type="ECO:0000256" key="4">
    <source>
        <dbReference type="ARBA" id="ARBA00022771"/>
    </source>
</evidence>
<dbReference type="PANTHER" id="PTHR24404">
    <property type="entry name" value="ZINC FINGER PROTEIN"/>
    <property type="match status" value="1"/>
</dbReference>
<dbReference type="InterPro" id="IPR036236">
    <property type="entry name" value="Znf_C2H2_sf"/>
</dbReference>
<dbReference type="GO" id="GO:0003700">
    <property type="term" value="F:DNA-binding transcription factor activity"/>
    <property type="evidence" value="ECO:0007669"/>
    <property type="project" value="TreeGrafter"/>
</dbReference>
<evidence type="ECO:0000256" key="9">
    <source>
        <dbReference type="SAM" id="MobiDB-lite"/>
    </source>
</evidence>
<dbReference type="InterPro" id="IPR013087">
    <property type="entry name" value="Znf_C2H2_type"/>
</dbReference>
<dbReference type="PROSITE" id="PS00028">
    <property type="entry name" value="ZINC_FINGER_C2H2_1"/>
    <property type="match status" value="7"/>
</dbReference>
<evidence type="ECO:0000313" key="11">
    <source>
        <dbReference type="Proteomes" id="UP000007151"/>
    </source>
</evidence>
<dbReference type="GO" id="GO:0000978">
    <property type="term" value="F:RNA polymerase II cis-regulatory region sequence-specific DNA binding"/>
    <property type="evidence" value="ECO:0007669"/>
    <property type="project" value="TreeGrafter"/>
</dbReference>
<dbReference type="AlphaFoldDB" id="A0A212FC38"/>
<name>A0A212FC38_DANPL</name>
<dbReference type="PANTHER" id="PTHR24404:SF114">
    <property type="entry name" value="KLUMPFUSS, ISOFORM B-RELATED"/>
    <property type="match status" value="1"/>
</dbReference>
<keyword evidence="6" id="KW-0238">DNA-binding</keyword>
<keyword evidence="11" id="KW-1185">Reference proteome</keyword>
<dbReference type="SUPFAM" id="SSF57667">
    <property type="entry name" value="beta-beta-alpha zinc fingers"/>
    <property type="match status" value="4"/>
</dbReference>
<proteinExistence type="predicted"/>
<protein>
    <submittedName>
        <fullName evidence="10">Gonadotropin inducible transcription factor</fullName>
    </submittedName>
</protein>
<dbReference type="SMART" id="SM00355">
    <property type="entry name" value="ZnF_C2H2"/>
    <property type="match status" value="8"/>
</dbReference>
<evidence type="ECO:0000256" key="8">
    <source>
        <dbReference type="SAM" id="Coils"/>
    </source>
</evidence>
<feature type="compositionally biased region" description="Basic and acidic residues" evidence="9">
    <location>
        <begin position="194"/>
        <end position="205"/>
    </location>
</feature>
<keyword evidence="5" id="KW-0862">Zinc</keyword>
<dbReference type="Pfam" id="PF13894">
    <property type="entry name" value="zf-C2H2_4"/>
    <property type="match status" value="1"/>
</dbReference>
<keyword evidence="3" id="KW-0677">Repeat</keyword>
<gene>
    <name evidence="10" type="ORF">KGM_210641</name>
</gene>
<evidence type="ECO:0000256" key="3">
    <source>
        <dbReference type="ARBA" id="ARBA00022737"/>
    </source>
</evidence>